<dbReference type="GO" id="GO:0006644">
    <property type="term" value="P:phospholipid metabolic process"/>
    <property type="evidence" value="ECO:0007669"/>
    <property type="project" value="InterPro"/>
</dbReference>
<sequence length="195" mass="20760">MLVSRPIAVAVAHSTPTGGAPIRRASLRSLLVALFATLTVFGVAGPAAAVTPAEKLAVLSSFTQTSVSSYNSWNAARQNQSAWAAYAFNWSTDYCSSSPDNPLGFDFTLACARHDFGYRNYKEMSAFDANKSRLDSAFYEDLKRKCATYSTAVRPACNSLAWTYYQAVAIFGSAGSVSPADIDAAAELLPANATV</sequence>
<evidence type="ECO:0000313" key="4">
    <source>
        <dbReference type="Proteomes" id="UP000631312"/>
    </source>
</evidence>
<organism evidence="2 3">
    <name type="scientific">Actinoplanes lobatus</name>
    <dbReference type="NCBI Taxonomy" id="113568"/>
    <lineage>
        <taxon>Bacteria</taxon>
        <taxon>Bacillati</taxon>
        <taxon>Actinomycetota</taxon>
        <taxon>Actinomycetes</taxon>
        <taxon>Micromonosporales</taxon>
        <taxon>Micromonosporaceae</taxon>
        <taxon>Actinoplanes</taxon>
    </lineage>
</organism>
<keyword evidence="4" id="KW-1185">Reference proteome</keyword>
<dbReference type="EMBL" id="BOMP01000174">
    <property type="protein sequence ID" value="GIE45809.1"/>
    <property type="molecule type" value="Genomic_DNA"/>
</dbReference>
<dbReference type="InterPro" id="IPR036444">
    <property type="entry name" value="PLipase_A2_dom_sf"/>
</dbReference>
<protein>
    <recommendedName>
        <fullName evidence="5">Phospholipase A2</fullName>
    </recommendedName>
</protein>
<dbReference type="GO" id="GO:0050482">
    <property type="term" value="P:arachidonate secretion"/>
    <property type="evidence" value="ECO:0007669"/>
    <property type="project" value="InterPro"/>
</dbReference>
<evidence type="ECO:0000313" key="2">
    <source>
        <dbReference type="EMBL" id="MBB4752455.1"/>
    </source>
</evidence>
<proteinExistence type="predicted"/>
<reference evidence="2 3" key="1">
    <citation type="submission" date="2020-08" db="EMBL/GenBank/DDBJ databases">
        <title>Sequencing the genomes of 1000 actinobacteria strains.</title>
        <authorList>
            <person name="Klenk H.-P."/>
        </authorList>
    </citation>
    <scope>NUCLEOTIDE SEQUENCE [LARGE SCALE GENOMIC DNA]</scope>
    <source>
        <strain evidence="2 3">DSM 43150</strain>
    </source>
</reference>
<dbReference type="Pfam" id="PF09056">
    <property type="entry name" value="Phospholip_A2_3"/>
    <property type="match status" value="1"/>
</dbReference>
<dbReference type="Gene3D" id="1.20.90.10">
    <property type="entry name" value="Phospholipase A2 domain"/>
    <property type="match status" value="1"/>
</dbReference>
<gene>
    <name evidence="1" type="ORF">Alo02nite_87070</name>
    <name evidence="2" type="ORF">BJ964_006616</name>
</gene>
<dbReference type="GO" id="GO:0004623">
    <property type="term" value="F:phospholipase A2 activity"/>
    <property type="evidence" value="ECO:0007669"/>
    <property type="project" value="InterPro"/>
</dbReference>
<evidence type="ECO:0008006" key="5">
    <source>
        <dbReference type="Google" id="ProtNLM"/>
    </source>
</evidence>
<dbReference type="InterPro" id="IPR015141">
    <property type="entry name" value="PLipase_A2_prok/fun"/>
</dbReference>
<dbReference type="SUPFAM" id="SSF48619">
    <property type="entry name" value="Phospholipase A2, PLA2"/>
    <property type="match status" value="1"/>
</dbReference>
<dbReference type="AlphaFoldDB" id="A0A7W7HL56"/>
<dbReference type="Proteomes" id="UP000590511">
    <property type="component" value="Unassembled WGS sequence"/>
</dbReference>
<name>A0A7W7HL56_9ACTN</name>
<comment type="caution">
    <text evidence="2">The sequence shown here is derived from an EMBL/GenBank/DDBJ whole genome shotgun (WGS) entry which is preliminary data.</text>
</comment>
<dbReference type="EMBL" id="JACHNC010000001">
    <property type="protein sequence ID" value="MBB4752455.1"/>
    <property type="molecule type" value="Genomic_DNA"/>
</dbReference>
<evidence type="ECO:0000313" key="3">
    <source>
        <dbReference type="Proteomes" id="UP000590511"/>
    </source>
</evidence>
<evidence type="ECO:0000313" key="1">
    <source>
        <dbReference type="EMBL" id="GIE45809.1"/>
    </source>
</evidence>
<accession>A0A7W7HL56</accession>
<dbReference type="RefSeq" id="WP_188124307.1">
    <property type="nucleotide sequence ID" value="NZ_BOMP01000174.1"/>
</dbReference>
<dbReference type="Proteomes" id="UP000631312">
    <property type="component" value="Unassembled WGS sequence"/>
</dbReference>
<reference evidence="1 4" key="2">
    <citation type="submission" date="2021-01" db="EMBL/GenBank/DDBJ databases">
        <title>Whole genome shotgun sequence of Actinoplanes lobatus NBRC 12513.</title>
        <authorList>
            <person name="Komaki H."/>
            <person name="Tamura T."/>
        </authorList>
    </citation>
    <scope>NUCLEOTIDE SEQUENCE [LARGE SCALE GENOMIC DNA]</scope>
    <source>
        <strain evidence="1 4">NBRC 12513</strain>
    </source>
</reference>